<sequence length="233" mass="27494">MTLTIATHKTILFQILKDIYSDTTISPFLGFKGGTAALMFYNLSRFSIDLDFDLLDENKEDYVFERIISIVKKYGTLKESYKKRFNLFCLLSYEDKARNIKVEVNRRQFGSRYEIKTYLGVSMQVMVPEDMFANKLVAMYERIGKTSRDIYDVWFFLKDRFPVNKEIIEKRAGITFESFVKKCIKQLEKTDNRDILDGMGELLTPSQKDWAKAKLKEETVTLLKLRLENYPRR</sequence>
<evidence type="ECO:0000313" key="2">
    <source>
        <dbReference type="Proteomes" id="UP000176923"/>
    </source>
</evidence>
<evidence type="ECO:0008006" key="3">
    <source>
        <dbReference type="Google" id="ProtNLM"/>
    </source>
</evidence>
<evidence type="ECO:0000313" key="1">
    <source>
        <dbReference type="EMBL" id="OGG15546.1"/>
    </source>
</evidence>
<dbReference type="STRING" id="1798382.A3D77_05890"/>
<dbReference type="Pfam" id="PF08843">
    <property type="entry name" value="AbiEii"/>
    <property type="match status" value="1"/>
</dbReference>
<reference evidence="1 2" key="1">
    <citation type="journal article" date="2016" name="Nat. Commun.">
        <title>Thousands of microbial genomes shed light on interconnected biogeochemical processes in an aquifer system.</title>
        <authorList>
            <person name="Anantharaman K."/>
            <person name="Brown C.T."/>
            <person name="Hug L.A."/>
            <person name="Sharon I."/>
            <person name="Castelle C.J."/>
            <person name="Probst A.J."/>
            <person name="Thomas B.C."/>
            <person name="Singh A."/>
            <person name="Wilkins M.J."/>
            <person name="Karaoz U."/>
            <person name="Brodie E.L."/>
            <person name="Williams K.H."/>
            <person name="Hubbard S.S."/>
            <person name="Banfield J.F."/>
        </authorList>
    </citation>
    <scope>NUCLEOTIDE SEQUENCE [LARGE SCALE GENOMIC DNA]</scope>
</reference>
<protein>
    <recommendedName>
        <fullName evidence="3">Nucleotidyl transferase AbiEii/AbiGii toxin family protein</fullName>
    </recommendedName>
</protein>
<dbReference type="InterPro" id="IPR014942">
    <property type="entry name" value="AbiEii"/>
</dbReference>
<dbReference type="EMBL" id="MFJL01000023">
    <property type="protein sequence ID" value="OGG15546.1"/>
    <property type="molecule type" value="Genomic_DNA"/>
</dbReference>
<accession>A0A1F5ZSS9</accession>
<dbReference type="AlphaFoldDB" id="A0A1F5ZSS9"/>
<organism evidence="1 2">
    <name type="scientific">Candidatus Gottesmanbacteria bacterium RIFCSPHIGHO2_02_FULL_39_11</name>
    <dbReference type="NCBI Taxonomy" id="1798382"/>
    <lineage>
        <taxon>Bacteria</taxon>
        <taxon>Candidatus Gottesmaniibacteriota</taxon>
    </lineage>
</organism>
<name>A0A1F5ZSS9_9BACT</name>
<dbReference type="Gene3D" id="3.10.450.620">
    <property type="entry name" value="JHP933, nucleotidyltransferase-like core domain"/>
    <property type="match status" value="1"/>
</dbReference>
<gene>
    <name evidence="1" type="ORF">A3D77_05890</name>
</gene>
<comment type="caution">
    <text evidence="1">The sequence shown here is derived from an EMBL/GenBank/DDBJ whole genome shotgun (WGS) entry which is preliminary data.</text>
</comment>
<proteinExistence type="predicted"/>
<dbReference type="Proteomes" id="UP000176923">
    <property type="component" value="Unassembled WGS sequence"/>
</dbReference>